<organism evidence="3 4">
    <name type="scientific">Eubacterium plexicaudatum ASF492</name>
    <dbReference type="NCBI Taxonomy" id="1235802"/>
    <lineage>
        <taxon>Bacteria</taxon>
        <taxon>Bacillati</taxon>
        <taxon>Bacillota</taxon>
        <taxon>Clostridia</taxon>
        <taxon>Eubacteriales</taxon>
        <taxon>Eubacteriaceae</taxon>
        <taxon>Eubacterium</taxon>
    </lineage>
</organism>
<sequence length="258" mass="30140">MKKIEEDDNMLGDELAEGLITLLDTPEKVSQTRKFMDMLVGYRELLMMYTCALKEVQTKFEVLDTEFRVRYQRNPISSFSTRLKHTNSIMAKLDRYGYRFSLENVEKYIHDAAGIRVICSYIDDIYEIADALLRQDDISLITRKDYIINPKPNGYRSLHLIVEVPVFFADYKKYMKVEVQIRTIAMDFWASLEHQLKYKQNIPNQQAIVEQLKECADVIALTDQKMIGIRQQIEAVSDAPTEEDILLEKLSRMDMNIG</sequence>
<dbReference type="PATRIC" id="fig|1235802.3.peg.923"/>
<dbReference type="SMART" id="SM00954">
    <property type="entry name" value="RelA_SpoT"/>
    <property type="match status" value="1"/>
</dbReference>
<name>N2BDS7_9FIRM</name>
<evidence type="ECO:0000259" key="2">
    <source>
        <dbReference type="SMART" id="SM00954"/>
    </source>
</evidence>
<dbReference type="CDD" id="cd05399">
    <property type="entry name" value="NT_Rel-Spo_like"/>
    <property type="match status" value="1"/>
</dbReference>
<dbReference type="PANTHER" id="PTHR47837:SF2">
    <property type="entry name" value="GTP PYROPHOSPHOKINASE YWAC"/>
    <property type="match status" value="1"/>
</dbReference>
<gene>
    <name evidence="3" type="ORF">C823_00858</name>
</gene>
<dbReference type="STRING" id="1235802.C823_00858"/>
<dbReference type="UniPathway" id="UPA00908">
    <property type="reaction ID" value="UER00884"/>
</dbReference>
<dbReference type="InterPro" id="IPR043519">
    <property type="entry name" value="NT_sf"/>
</dbReference>
<reference evidence="3 4" key="1">
    <citation type="journal article" date="2014" name="Genome Announc.">
        <title>Draft genome sequences of the altered schaedler flora, a defined bacterial community from gnotobiotic mice.</title>
        <authorList>
            <person name="Wannemuehler M.J."/>
            <person name="Overstreet A.M."/>
            <person name="Ward D.V."/>
            <person name="Phillips G.J."/>
        </authorList>
    </citation>
    <scope>NUCLEOTIDE SEQUENCE [LARGE SCALE GENOMIC DNA]</scope>
    <source>
        <strain evidence="3 4">ASF492</strain>
    </source>
</reference>
<dbReference type="SUPFAM" id="SSF81301">
    <property type="entry name" value="Nucleotidyltransferase"/>
    <property type="match status" value="1"/>
</dbReference>
<dbReference type="Proteomes" id="UP000012589">
    <property type="component" value="Unassembled WGS sequence"/>
</dbReference>
<dbReference type="Pfam" id="PF04607">
    <property type="entry name" value="RelA_SpoT"/>
    <property type="match status" value="1"/>
</dbReference>
<proteinExistence type="predicted"/>
<accession>N2BDS7</accession>
<comment type="caution">
    <text evidence="3">The sequence shown here is derived from an EMBL/GenBank/DDBJ whole genome shotgun (WGS) entry which is preliminary data.</text>
</comment>
<protein>
    <recommendedName>
        <fullName evidence="2">RelA/SpoT domain-containing protein</fullName>
    </recommendedName>
</protein>
<dbReference type="EMBL" id="AQFT01000023">
    <property type="protein sequence ID" value="EMZ36490.1"/>
    <property type="molecule type" value="Genomic_DNA"/>
</dbReference>
<dbReference type="PANTHER" id="PTHR47837">
    <property type="entry name" value="GTP PYROPHOSPHOKINASE YJBM"/>
    <property type="match status" value="1"/>
</dbReference>
<evidence type="ECO:0000313" key="3">
    <source>
        <dbReference type="EMBL" id="EMZ36490.1"/>
    </source>
</evidence>
<evidence type="ECO:0000256" key="1">
    <source>
        <dbReference type="ARBA" id="ARBA00004976"/>
    </source>
</evidence>
<keyword evidence="4" id="KW-1185">Reference proteome</keyword>
<dbReference type="Gene3D" id="3.30.460.10">
    <property type="entry name" value="Beta Polymerase, domain 2"/>
    <property type="match status" value="1"/>
</dbReference>
<dbReference type="GO" id="GO:0015970">
    <property type="term" value="P:guanosine tetraphosphate biosynthetic process"/>
    <property type="evidence" value="ECO:0007669"/>
    <property type="project" value="UniProtKB-UniPathway"/>
</dbReference>
<evidence type="ECO:0000313" key="4">
    <source>
        <dbReference type="Proteomes" id="UP000012589"/>
    </source>
</evidence>
<dbReference type="HOGENOM" id="CLU_077095_0_0_9"/>
<dbReference type="InterPro" id="IPR007685">
    <property type="entry name" value="RelA_SpoT"/>
</dbReference>
<comment type="pathway">
    <text evidence="1">Purine metabolism; ppGpp biosynthesis; ppGpp from GTP: step 1/2.</text>
</comment>
<dbReference type="Gene3D" id="1.10.287.860">
    <property type="entry name" value="Nucleotidyltransferase"/>
    <property type="match status" value="1"/>
</dbReference>
<feature type="domain" description="RelA/SpoT" evidence="2">
    <location>
        <begin position="81"/>
        <end position="204"/>
    </location>
</feature>
<dbReference type="AlphaFoldDB" id="N2BDS7"/>
<dbReference type="eggNOG" id="COG2357">
    <property type="taxonomic scope" value="Bacteria"/>
</dbReference>
<dbReference type="InterPro" id="IPR052366">
    <property type="entry name" value="GTP_Pyrophosphokinase"/>
</dbReference>